<feature type="transmembrane region" description="Helical" evidence="6">
    <location>
        <begin position="122"/>
        <end position="142"/>
    </location>
</feature>
<dbReference type="Pfam" id="PF13440">
    <property type="entry name" value="Polysacc_synt_3"/>
    <property type="match status" value="1"/>
</dbReference>
<evidence type="ECO:0000256" key="6">
    <source>
        <dbReference type="SAM" id="Phobius"/>
    </source>
</evidence>
<dbReference type="Proteomes" id="UP001597347">
    <property type="component" value="Unassembled WGS sequence"/>
</dbReference>
<reference evidence="8" key="1">
    <citation type="journal article" date="2019" name="Int. J. Syst. Evol. Microbiol.">
        <title>The Global Catalogue of Microorganisms (GCM) 10K type strain sequencing project: providing services to taxonomists for standard genome sequencing and annotation.</title>
        <authorList>
            <consortium name="The Broad Institute Genomics Platform"/>
            <consortium name="The Broad Institute Genome Sequencing Center for Infectious Disease"/>
            <person name="Wu L."/>
            <person name="Ma J."/>
        </authorList>
    </citation>
    <scope>NUCLEOTIDE SEQUENCE [LARGE SCALE GENOMIC DNA]</scope>
    <source>
        <strain evidence="8">CGMCC 1.12471</strain>
    </source>
</reference>
<evidence type="ECO:0000256" key="3">
    <source>
        <dbReference type="ARBA" id="ARBA00022692"/>
    </source>
</evidence>
<evidence type="ECO:0000313" key="7">
    <source>
        <dbReference type="EMBL" id="MFD1720172.1"/>
    </source>
</evidence>
<feature type="transmembrane region" description="Helical" evidence="6">
    <location>
        <begin position="183"/>
        <end position="202"/>
    </location>
</feature>
<dbReference type="PANTHER" id="PTHR30250">
    <property type="entry name" value="PST FAMILY PREDICTED COLANIC ACID TRANSPORTER"/>
    <property type="match status" value="1"/>
</dbReference>
<dbReference type="EMBL" id="JBHUEA010000001">
    <property type="protein sequence ID" value="MFD1720172.1"/>
    <property type="molecule type" value="Genomic_DNA"/>
</dbReference>
<feature type="transmembrane region" description="Helical" evidence="6">
    <location>
        <begin position="449"/>
        <end position="467"/>
    </location>
</feature>
<feature type="transmembrane region" description="Helical" evidence="6">
    <location>
        <begin position="154"/>
        <end position="177"/>
    </location>
</feature>
<keyword evidence="4 6" id="KW-1133">Transmembrane helix</keyword>
<evidence type="ECO:0000313" key="8">
    <source>
        <dbReference type="Proteomes" id="UP001597347"/>
    </source>
</evidence>
<comment type="caution">
    <text evidence="7">The sequence shown here is derived from an EMBL/GenBank/DDBJ whole genome shotgun (WGS) entry which is preliminary data.</text>
</comment>
<dbReference type="RefSeq" id="WP_377931379.1">
    <property type="nucleotide sequence ID" value="NZ_JBHUEA010000001.1"/>
</dbReference>
<proteinExistence type="predicted"/>
<organism evidence="7 8">
    <name type="scientific">Amnibacterium endophyticum</name>
    <dbReference type="NCBI Taxonomy" id="2109337"/>
    <lineage>
        <taxon>Bacteria</taxon>
        <taxon>Bacillati</taxon>
        <taxon>Actinomycetota</taxon>
        <taxon>Actinomycetes</taxon>
        <taxon>Micrococcales</taxon>
        <taxon>Microbacteriaceae</taxon>
        <taxon>Amnibacterium</taxon>
    </lineage>
</organism>
<dbReference type="InterPro" id="IPR050833">
    <property type="entry name" value="Poly_Biosynth_Transport"/>
</dbReference>
<name>A0ABW4LAZ7_9MICO</name>
<evidence type="ECO:0000256" key="4">
    <source>
        <dbReference type="ARBA" id="ARBA00022989"/>
    </source>
</evidence>
<keyword evidence="5 6" id="KW-0472">Membrane</keyword>
<keyword evidence="2" id="KW-1003">Cell membrane</keyword>
<accession>A0ABW4LAZ7</accession>
<gene>
    <name evidence="7" type="ORF">ACFSBI_01295</name>
</gene>
<evidence type="ECO:0000256" key="2">
    <source>
        <dbReference type="ARBA" id="ARBA00022475"/>
    </source>
</evidence>
<feature type="transmembrane region" description="Helical" evidence="6">
    <location>
        <begin position="94"/>
        <end position="116"/>
    </location>
</feature>
<keyword evidence="8" id="KW-1185">Reference proteome</keyword>
<feature type="transmembrane region" description="Helical" evidence="6">
    <location>
        <begin position="337"/>
        <end position="358"/>
    </location>
</feature>
<feature type="transmembrane region" description="Helical" evidence="6">
    <location>
        <begin position="370"/>
        <end position="400"/>
    </location>
</feature>
<evidence type="ECO:0000256" key="5">
    <source>
        <dbReference type="ARBA" id="ARBA00023136"/>
    </source>
</evidence>
<keyword evidence="3 6" id="KW-0812">Transmembrane</keyword>
<feature type="transmembrane region" description="Helical" evidence="6">
    <location>
        <begin position="421"/>
        <end position="443"/>
    </location>
</feature>
<sequence length="492" mass="51599">MTTPEESAPDAPVSARRLASGAAWTYGSQLVAVVAQFGYAAVTSRLVDPRSFGVYAITLAITALVTLIATGGLGQTIGRMHEVVPATVRALCTLALLLGLASAAALGLGAPLWAALWSTPSASSAVAVMAISAFVAPFYGLVTGLVRRLGLFRLLAAQQLVGTLLGMVLGVVSVVLFRSAESLLVSPIAGSLLTTLFCAWSARRYLGLGRIRSAVGELAFSAQLTLASLLSYGVGNVSRIVATNVLGASALGYWNRAEVVSIIPFQQLQTALIQTIYPEFRHDREGSERARRVWTDLLVVMGAVLMAVAVIGSIAVPPLVLILLGPQWEVARQLVPLLMFAGAVQAVGTVLAAAIEAIGRFRWVWTTQIVLLVLQIGIAASIVLTHSLVITVAGVLLTSIARQVWQGVVCSRAGYLDGRRLLRSSIITTVVAVGLYGVLAGALQVVGPTLPATVACLLVVLVTAVLLRRPLSRLPVIALIGRYGLLPGRQRN</sequence>
<feature type="transmembrane region" description="Helical" evidence="6">
    <location>
        <begin position="297"/>
        <end position="325"/>
    </location>
</feature>
<dbReference type="PANTHER" id="PTHR30250:SF11">
    <property type="entry name" value="O-ANTIGEN TRANSPORTER-RELATED"/>
    <property type="match status" value="1"/>
</dbReference>
<comment type="subcellular location">
    <subcellularLocation>
        <location evidence="1">Cell membrane</location>
        <topology evidence="1">Multi-pass membrane protein</topology>
    </subcellularLocation>
</comment>
<evidence type="ECO:0000256" key="1">
    <source>
        <dbReference type="ARBA" id="ARBA00004651"/>
    </source>
</evidence>
<protein>
    <submittedName>
        <fullName evidence="7">Oligosaccharide flippase family protein</fullName>
    </submittedName>
</protein>
<feature type="transmembrane region" description="Helical" evidence="6">
    <location>
        <begin position="52"/>
        <end position="73"/>
    </location>
</feature>